<dbReference type="InterPro" id="IPR036259">
    <property type="entry name" value="MFS_trans_sf"/>
</dbReference>
<evidence type="ECO:0000256" key="6">
    <source>
        <dbReference type="ARBA" id="ARBA00023136"/>
    </source>
</evidence>
<keyword evidence="5 8" id="KW-1133">Transmembrane helix</keyword>
<evidence type="ECO:0000256" key="7">
    <source>
        <dbReference type="SAM" id="MobiDB-lite"/>
    </source>
</evidence>
<feature type="region of interest" description="Disordered" evidence="7">
    <location>
        <begin position="1"/>
        <end position="27"/>
    </location>
</feature>
<evidence type="ECO:0000256" key="1">
    <source>
        <dbReference type="ARBA" id="ARBA00004141"/>
    </source>
</evidence>
<feature type="transmembrane region" description="Helical" evidence="8">
    <location>
        <begin position="205"/>
        <end position="229"/>
    </location>
</feature>
<comment type="similarity">
    <text evidence="2">Belongs to the SLC43A transporter (TC 2.A.1.44) family.</text>
</comment>
<feature type="transmembrane region" description="Helical" evidence="8">
    <location>
        <begin position="120"/>
        <end position="139"/>
    </location>
</feature>
<comment type="caution">
    <text evidence="9">The sequence shown here is derived from an EMBL/GenBank/DDBJ whole genome shotgun (WGS) entry which is preliminary data.</text>
</comment>
<evidence type="ECO:0000313" key="10">
    <source>
        <dbReference type="Proteomes" id="UP000717585"/>
    </source>
</evidence>
<proteinExistence type="inferred from homology"/>
<feature type="transmembrane region" description="Helical" evidence="8">
    <location>
        <begin position="444"/>
        <end position="468"/>
    </location>
</feature>
<dbReference type="Proteomes" id="UP000717585">
    <property type="component" value="Unassembled WGS sequence"/>
</dbReference>
<comment type="subcellular location">
    <subcellularLocation>
        <location evidence="1">Membrane</location>
        <topology evidence="1">Multi-pass membrane protein</topology>
    </subcellularLocation>
</comment>
<keyword evidence="3" id="KW-0813">Transport</keyword>
<evidence type="ECO:0000256" key="4">
    <source>
        <dbReference type="ARBA" id="ARBA00022692"/>
    </source>
</evidence>
<feature type="transmembrane region" description="Helical" evidence="8">
    <location>
        <begin position="353"/>
        <end position="373"/>
    </location>
</feature>
<feature type="transmembrane region" description="Helical" evidence="8">
    <location>
        <begin position="235"/>
        <end position="258"/>
    </location>
</feature>
<feature type="transmembrane region" description="Helical" evidence="8">
    <location>
        <begin position="174"/>
        <end position="193"/>
    </location>
</feature>
<evidence type="ECO:0000256" key="2">
    <source>
        <dbReference type="ARBA" id="ARBA00006595"/>
    </source>
</evidence>
<sequence length="470" mass="50478">MPASSLSELEEGNSCSESVNSDEMAPMMPCSSAESELLLDSSPIAKEEQGMATKEANLKYIKIRYPILILGLLHIFFSSGAILAFTNFVAIVDEHTTIYSDLCGASDTSCDARSARFNDIFNLTAIVNAGFCAILGFISDTIGLKLSIVFCGSVTTLGALGLTVAISFEPLSFLFLPSVLSFFIISAGIQLVLFDLQNLFPTRRVFVSGLITVSYATTPAIFLAAQVLSNVTTPLVPLSMMTMGNAILTLIGAFVWPMRHFSVRESGVFKGWKLFIKSIFKPALPFMVAMVLFIVAVNNFVTSLVYDMVRATGTSRAEAGRYSAVMAFIQISSFILLPAVYLANWLGALKSLIATQVVFGVPMVVLLLIPTRIPEARVLIIPACVALMLWRGLSFAGMWTVFPAVFGHGHMGKLMAAVTILMCLGSAVPIALGRLTFTGLGGDFFLPLLVDLGFVVGIAVVCSAVLFLSR</sequence>
<evidence type="ECO:0000256" key="3">
    <source>
        <dbReference type="ARBA" id="ARBA00022448"/>
    </source>
</evidence>
<gene>
    <name evidence="9" type="ORF">J8273_7091</name>
</gene>
<keyword evidence="6 8" id="KW-0472">Membrane</keyword>
<dbReference type="SUPFAM" id="SSF103473">
    <property type="entry name" value="MFS general substrate transporter"/>
    <property type="match status" value="1"/>
</dbReference>
<accession>A0A8J6E1M8</accession>
<keyword evidence="10" id="KW-1185">Reference proteome</keyword>
<dbReference type="EMBL" id="JAHDYR010000062">
    <property type="protein sequence ID" value="KAG9390832.1"/>
    <property type="molecule type" value="Genomic_DNA"/>
</dbReference>
<reference evidence="9" key="1">
    <citation type="submission" date="2021-05" db="EMBL/GenBank/DDBJ databases">
        <title>A free-living protist that lacks canonical eukaryotic 1 DNA replication and segregation systems.</title>
        <authorList>
            <person name="Salas-Leiva D.E."/>
            <person name="Tromer E.C."/>
            <person name="Curtis B.A."/>
            <person name="Jerlstrom-Hultqvist J."/>
            <person name="Kolisko M."/>
            <person name="Yi Z."/>
            <person name="Salas-Leiva J.S."/>
            <person name="Gallot-Lavallee L."/>
            <person name="Kops G.J.P.L."/>
            <person name="Archibald J.M."/>
            <person name="Simpson A.G.B."/>
            <person name="Roger A.J."/>
        </authorList>
    </citation>
    <scope>NUCLEOTIDE SEQUENCE</scope>
    <source>
        <strain evidence="9">BICM</strain>
    </source>
</reference>
<evidence type="ECO:0008006" key="11">
    <source>
        <dbReference type="Google" id="ProtNLM"/>
    </source>
</evidence>
<organism evidence="9 10">
    <name type="scientific">Carpediemonas membranifera</name>
    <dbReference type="NCBI Taxonomy" id="201153"/>
    <lineage>
        <taxon>Eukaryota</taxon>
        <taxon>Metamonada</taxon>
        <taxon>Carpediemonas-like organisms</taxon>
        <taxon>Carpediemonas</taxon>
    </lineage>
</organism>
<dbReference type="GO" id="GO:0016020">
    <property type="term" value="C:membrane"/>
    <property type="evidence" value="ECO:0007669"/>
    <property type="project" value="UniProtKB-SubCell"/>
</dbReference>
<evidence type="ECO:0000313" key="9">
    <source>
        <dbReference type="EMBL" id="KAG9390832.1"/>
    </source>
</evidence>
<feature type="transmembrane region" description="Helical" evidence="8">
    <location>
        <begin position="279"/>
        <end position="301"/>
    </location>
</feature>
<evidence type="ECO:0000256" key="5">
    <source>
        <dbReference type="ARBA" id="ARBA00022989"/>
    </source>
</evidence>
<name>A0A8J6E1M8_9EUKA</name>
<evidence type="ECO:0000256" key="8">
    <source>
        <dbReference type="SAM" id="Phobius"/>
    </source>
</evidence>
<feature type="transmembrane region" description="Helical" evidence="8">
    <location>
        <begin position="379"/>
        <end position="402"/>
    </location>
</feature>
<dbReference type="AlphaFoldDB" id="A0A8J6E1M8"/>
<protein>
    <recommendedName>
        <fullName evidence="11">MFS transporter</fullName>
    </recommendedName>
</protein>
<dbReference type="InterPro" id="IPR052599">
    <property type="entry name" value="SLC43A_AATransporter"/>
</dbReference>
<keyword evidence="4 8" id="KW-0812">Transmembrane</keyword>
<feature type="compositionally biased region" description="Polar residues" evidence="7">
    <location>
        <begin position="1"/>
        <end position="21"/>
    </location>
</feature>
<feature type="transmembrane region" description="Helical" evidence="8">
    <location>
        <begin position="321"/>
        <end position="341"/>
    </location>
</feature>
<feature type="transmembrane region" description="Helical" evidence="8">
    <location>
        <begin position="67"/>
        <end position="92"/>
    </location>
</feature>
<dbReference type="PANTHER" id="PTHR20772">
    <property type="entry name" value="PROTEIN FMP42"/>
    <property type="match status" value="1"/>
</dbReference>
<feature type="transmembrane region" description="Helical" evidence="8">
    <location>
        <begin position="146"/>
        <end position="168"/>
    </location>
</feature>
<dbReference type="PANTHER" id="PTHR20772:SF2">
    <property type="entry name" value="PROTEIN FMP42"/>
    <property type="match status" value="1"/>
</dbReference>
<feature type="transmembrane region" description="Helical" evidence="8">
    <location>
        <begin position="414"/>
        <end position="432"/>
    </location>
</feature>